<dbReference type="InterPro" id="IPR021109">
    <property type="entry name" value="Peptidase_aspartic_dom_sf"/>
</dbReference>
<sequence length="511" mass="55450">MTSQVFRFLSACVIPLLLPAACAVSKSAFGNLPPATVSRFVPETSQTWRGNDALRFSSTYAQGTTVKGFLCSDFVQVGPYGSFSPFCCVTSVSGMFDGSGIAGFAPPPKKDPNSQFPPLPPLFISLANITGQDSSVRDRPVPKPIFSFLSSPDAAELQLGGYDETSVSGRMRYINSLSRFAYVVPVQSISIGNTPVLVKSSNEEATKKFQAGAILDSGTSCICLPDNEMHGYATQSPYKSFKDAWQKESGGDIEIVMGTGQNTFSVMIPSSVWLPGMQEVQGCLMKDCPNDKIILGDWLFQSWLVLFDLGPTSTGRTPRIGLAPRKDDYNVGKKYFLHEHSSGVTKVAMKRERVTKHYNTPDLPGYSASAEEVPDVKLSIVRDLYYLLPVMVGQPAQRFDVVFDTGSSFFGLVTAPADSEVVQEALVKLGKKSNGKLSKQLQREVDEAESVKKRLDAQDNGPLRERKMTGPGPGMVGMGVIGLVWGVLVIGGVCAVQIVRRRQRKGAGDWF</sequence>
<dbReference type="Pfam" id="PF00026">
    <property type="entry name" value="Asp"/>
    <property type="match status" value="2"/>
</dbReference>
<dbReference type="PANTHER" id="PTHR47966">
    <property type="entry name" value="BETA-SITE APP-CLEAVING ENZYME, ISOFORM A-RELATED"/>
    <property type="match status" value="1"/>
</dbReference>
<dbReference type="EMBL" id="HBEO01006429">
    <property type="protein sequence ID" value="CAD8473070.1"/>
    <property type="molecule type" value="Transcribed_RNA"/>
</dbReference>
<dbReference type="Gene3D" id="2.40.70.10">
    <property type="entry name" value="Acid Proteases"/>
    <property type="match status" value="3"/>
</dbReference>
<evidence type="ECO:0000313" key="6">
    <source>
        <dbReference type="EMBL" id="CAD8473070.1"/>
    </source>
</evidence>
<dbReference type="GO" id="GO:0004190">
    <property type="term" value="F:aspartic-type endopeptidase activity"/>
    <property type="evidence" value="ECO:0007669"/>
    <property type="project" value="InterPro"/>
</dbReference>
<keyword evidence="3" id="KW-0472">Membrane</keyword>
<protein>
    <recommendedName>
        <fullName evidence="5">Peptidase A1 domain-containing protein</fullName>
    </recommendedName>
</protein>
<dbReference type="PROSITE" id="PS51767">
    <property type="entry name" value="PEPTIDASE_A1"/>
    <property type="match status" value="2"/>
</dbReference>
<keyword evidence="4" id="KW-0732">Signal</keyword>
<gene>
    <name evidence="6" type="ORF">HPHI1048_LOCUS4539</name>
</gene>
<feature type="signal peptide" evidence="4">
    <location>
        <begin position="1"/>
        <end position="23"/>
    </location>
</feature>
<evidence type="ECO:0000256" key="3">
    <source>
        <dbReference type="SAM" id="Phobius"/>
    </source>
</evidence>
<dbReference type="InterPro" id="IPR034164">
    <property type="entry name" value="Pepsin-like_dom"/>
</dbReference>
<feature type="region of interest" description="Disordered" evidence="2">
    <location>
        <begin position="448"/>
        <end position="470"/>
    </location>
</feature>
<feature type="compositionally biased region" description="Basic and acidic residues" evidence="2">
    <location>
        <begin position="448"/>
        <end position="468"/>
    </location>
</feature>
<feature type="domain" description="Peptidase A1" evidence="5">
    <location>
        <begin position="386"/>
        <end position="511"/>
    </location>
</feature>
<dbReference type="SUPFAM" id="SSF50630">
    <property type="entry name" value="Acid proteases"/>
    <property type="match status" value="2"/>
</dbReference>
<reference evidence="6" key="1">
    <citation type="submission" date="2021-01" db="EMBL/GenBank/DDBJ databases">
        <authorList>
            <person name="Corre E."/>
            <person name="Pelletier E."/>
            <person name="Niang G."/>
            <person name="Scheremetjew M."/>
            <person name="Finn R."/>
            <person name="Kale V."/>
            <person name="Holt S."/>
            <person name="Cochrane G."/>
            <person name="Meng A."/>
            <person name="Brown T."/>
            <person name="Cohen L."/>
        </authorList>
    </citation>
    <scope>NUCLEOTIDE SEQUENCE</scope>
    <source>
        <strain evidence="6">CCMP325</strain>
    </source>
</reference>
<dbReference type="PANTHER" id="PTHR47966:SF51">
    <property type="entry name" value="BETA-SITE APP-CLEAVING ENZYME, ISOFORM A-RELATED"/>
    <property type="match status" value="1"/>
</dbReference>
<feature type="chain" id="PRO_5030756068" description="Peptidase A1 domain-containing protein" evidence="4">
    <location>
        <begin position="24"/>
        <end position="511"/>
    </location>
</feature>
<evidence type="ECO:0000256" key="1">
    <source>
        <dbReference type="ARBA" id="ARBA00007447"/>
    </source>
</evidence>
<evidence type="ECO:0000256" key="4">
    <source>
        <dbReference type="SAM" id="SignalP"/>
    </source>
</evidence>
<dbReference type="GO" id="GO:0006508">
    <property type="term" value="P:proteolysis"/>
    <property type="evidence" value="ECO:0007669"/>
    <property type="project" value="InterPro"/>
</dbReference>
<dbReference type="AlphaFoldDB" id="A0A7S0E317"/>
<comment type="similarity">
    <text evidence="1">Belongs to the peptidase A1 family.</text>
</comment>
<keyword evidence="3" id="KW-0812">Transmembrane</keyword>
<evidence type="ECO:0000256" key="2">
    <source>
        <dbReference type="SAM" id="MobiDB-lite"/>
    </source>
</evidence>
<dbReference type="CDD" id="cd05471">
    <property type="entry name" value="pepsin_like"/>
    <property type="match status" value="1"/>
</dbReference>
<dbReference type="InterPro" id="IPR033121">
    <property type="entry name" value="PEPTIDASE_A1"/>
</dbReference>
<organism evidence="6">
    <name type="scientific">Hanusia phi</name>
    <dbReference type="NCBI Taxonomy" id="3032"/>
    <lineage>
        <taxon>Eukaryota</taxon>
        <taxon>Cryptophyceae</taxon>
        <taxon>Pyrenomonadales</taxon>
        <taxon>Geminigeraceae</taxon>
        <taxon>Hanusia</taxon>
    </lineage>
</organism>
<evidence type="ECO:0000259" key="5">
    <source>
        <dbReference type="PROSITE" id="PS51767"/>
    </source>
</evidence>
<feature type="transmembrane region" description="Helical" evidence="3">
    <location>
        <begin position="474"/>
        <end position="496"/>
    </location>
</feature>
<dbReference type="InterPro" id="IPR001461">
    <property type="entry name" value="Aspartic_peptidase_A1"/>
</dbReference>
<keyword evidence="3" id="KW-1133">Transmembrane helix</keyword>
<feature type="domain" description="Peptidase A1" evidence="5">
    <location>
        <begin position="1"/>
        <end position="323"/>
    </location>
</feature>
<accession>A0A7S0E317</accession>
<name>A0A7S0E317_9CRYP</name>
<proteinExistence type="inferred from homology"/>